<dbReference type="AlphaFoldDB" id="A0A3P8B3X4"/>
<evidence type="ECO:0000313" key="2">
    <source>
        <dbReference type="Proteomes" id="UP000050761"/>
    </source>
</evidence>
<keyword evidence="2" id="KW-1185">Reference proteome</keyword>
<dbReference type="WBParaSite" id="HPBE_0001849901-mRNA-1">
    <property type="protein sequence ID" value="HPBE_0001849901-mRNA-1"/>
    <property type="gene ID" value="HPBE_0001849901"/>
</dbReference>
<protein>
    <submittedName>
        <fullName evidence="3">SEC63 domain-containing protein</fullName>
    </submittedName>
</protein>
<sequence>MSPYFDEDFGFTEVDRTPRDVIIRQGGVCPAFMVVIKEPPRYIVKICDRHLHGPEIPQCTFDMVAKLVLLQDVTVPVMQRILRGLPDLQTSSEVLEERLRSLSLQQVSAFCKIIRSSYRSEMKRLRINHVPMDLTPFEIRQEEDDDIIEVYPGPGEDLNCYNFNIQV</sequence>
<reference evidence="1 2" key="1">
    <citation type="submission" date="2018-11" db="EMBL/GenBank/DDBJ databases">
        <authorList>
            <consortium name="Pathogen Informatics"/>
        </authorList>
    </citation>
    <scope>NUCLEOTIDE SEQUENCE [LARGE SCALE GENOMIC DNA]</scope>
</reference>
<gene>
    <name evidence="1" type="ORF">HPBE_LOCUS18498</name>
</gene>
<reference evidence="3" key="2">
    <citation type="submission" date="2019-09" db="UniProtKB">
        <authorList>
            <consortium name="WormBaseParasite"/>
        </authorList>
    </citation>
    <scope>IDENTIFICATION</scope>
</reference>
<evidence type="ECO:0000313" key="3">
    <source>
        <dbReference type="WBParaSite" id="HPBE_0001849901-mRNA-1"/>
    </source>
</evidence>
<name>A0A3P8B3X4_HELPZ</name>
<proteinExistence type="predicted"/>
<dbReference type="EMBL" id="UZAH01030724">
    <property type="protein sequence ID" value="VDP11820.1"/>
    <property type="molecule type" value="Genomic_DNA"/>
</dbReference>
<evidence type="ECO:0000313" key="1">
    <source>
        <dbReference type="EMBL" id="VDP11820.1"/>
    </source>
</evidence>
<organism evidence="1">
    <name type="scientific">Heligmosomoides polygyrus</name>
    <name type="common">Parasitic roundworm</name>
    <dbReference type="NCBI Taxonomy" id="6339"/>
    <lineage>
        <taxon>Eukaryota</taxon>
        <taxon>Metazoa</taxon>
        <taxon>Ecdysozoa</taxon>
        <taxon>Nematoda</taxon>
        <taxon>Chromadorea</taxon>
        <taxon>Rhabditida</taxon>
        <taxon>Rhabditina</taxon>
        <taxon>Rhabditomorpha</taxon>
        <taxon>Strongyloidea</taxon>
        <taxon>Heligmosomidae</taxon>
        <taxon>Heligmosomoides</taxon>
    </lineage>
</organism>
<dbReference type="Proteomes" id="UP000050761">
    <property type="component" value="Unassembled WGS sequence"/>
</dbReference>
<accession>A0A3P8B3X4</accession>
<dbReference type="OrthoDB" id="10587022at2759"/>